<dbReference type="InterPro" id="IPR012336">
    <property type="entry name" value="Thioredoxin-like_fold"/>
</dbReference>
<name>D0L5J2_GORB4</name>
<dbReference type="Gene3D" id="3.40.30.10">
    <property type="entry name" value="Glutaredoxin"/>
    <property type="match status" value="1"/>
</dbReference>
<organism evidence="3 4">
    <name type="scientific">Gordonia bronchialis (strain ATCC 25592 / DSM 43247 / BCRC 13721 / JCM 3198 / KCTC 3076 / NBRC 16047 / NCTC 10667)</name>
    <name type="common">Rhodococcus bronchialis</name>
    <dbReference type="NCBI Taxonomy" id="526226"/>
    <lineage>
        <taxon>Bacteria</taxon>
        <taxon>Bacillati</taxon>
        <taxon>Actinomycetota</taxon>
        <taxon>Actinomycetes</taxon>
        <taxon>Mycobacteriales</taxon>
        <taxon>Gordoniaceae</taxon>
        <taxon>Gordonia</taxon>
    </lineage>
</organism>
<evidence type="ECO:0000259" key="2">
    <source>
        <dbReference type="Pfam" id="PF13462"/>
    </source>
</evidence>
<dbReference type="STRING" id="526226.Gbro_1224"/>
<dbReference type="KEGG" id="gbr:Gbro_1224"/>
<feature type="compositionally biased region" description="Low complexity" evidence="1">
    <location>
        <begin position="25"/>
        <end position="53"/>
    </location>
</feature>
<gene>
    <name evidence="3" type="ordered locus">Gbro_1224</name>
</gene>
<dbReference type="EMBL" id="CP001802">
    <property type="protein sequence ID" value="ACY20521.1"/>
    <property type="molecule type" value="Genomic_DNA"/>
</dbReference>
<feature type="domain" description="Thioredoxin-like fold" evidence="2">
    <location>
        <begin position="77"/>
        <end position="239"/>
    </location>
</feature>
<evidence type="ECO:0000256" key="1">
    <source>
        <dbReference type="SAM" id="MobiDB-lite"/>
    </source>
</evidence>
<evidence type="ECO:0000313" key="4">
    <source>
        <dbReference type="Proteomes" id="UP000001219"/>
    </source>
</evidence>
<keyword evidence="4" id="KW-1185">Reference proteome</keyword>
<dbReference type="CDD" id="cd02972">
    <property type="entry name" value="DsbA_family"/>
    <property type="match status" value="1"/>
</dbReference>
<feature type="region of interest" description="Disordered" evidence="1">
    <location>
        <begin position="18"/>
        <end position="53"/>
    </location>
</feature>
<reference evidence="4" key="1">
    <citation type="submission" date="2009-10" db="EMBL/GenBank/DDBJ databases">
        <title>The complete chromosome of Gordonia bronchialis DSM 43247.</title>
        <authorList>
            <consortium name="US DOE Joint Genome Institute (JGI-PGF)"/>
            <person name="Lucas S."/>
            <person name="Copeland A."/>
            <person name="Lapidus A."/>
            <person name="Glavina del Rio T."/>
            <person name="Dalin E."/>
            <person name="Tice H."/>
            <person name="Bruce D."/>
            <person name="Goodwin L."/>
            <person name="Pitluck S."/>
            <person name="Kyrpides N."/>
            <person name="Mavromatis K."/>
            <person name="Ivanova N."/>
            <person name="Ovchinnikova G."/>
            <person name="Saunders E."/>
            <person name="Brettin T."/>
            <person name="Detter J.C."/>
            <person name="Han C."/>
            <person name="Larimer F."/>
            <person name="Land M."/>
            <person name="Hauser L."/>
            <person name="Markowitz V."/>
            <person name="Cheng J.-F."/>
            <person name="Hugenholtz P."/>
            <person name="Woyke T."/>
            <person name="Wu D."/>
            <person name="Jando M."/>
            <person name="Schneider S."/>
            <person name="Goeker M."/>
            <person name="Klenk H.-P."/>
            <person name="Eisen J.A."/>
        </authorList>
    </citation>
    <scope>NUCLEOTIDE SEQUENCE [LARGE SCALE GENOMIC DNA]</scope>
    <source>
        <strain evidence="4">ATCC 25592 / DSM 43247 / BCRC 13721 / JCM 3198 / KCTC 3076 / NBRC 16047 / NCTC 10667</strain>
    </source>
</reference>
<accession>D0L5J2</accession>
<protein>
    <submittedName>
        <fullName evidence="3">DSBA oxidoreductase</fullName>
    </submittedName>
</protein>
<dbReference type="SUPFAM" id="SSF52833">
    <property type="entry name" value="Thioredoxin-like"/>
    <property type="match status" value="1"/>
</dbReference>
<evidence type="ECO:0000313" key="3">
    <source>
        <dbReference type="EMBL" id="ACY20521.1"/>
    </source>
</evidence>
<dbReference type="Pfam" id="PF13462">
    <property type="entry name" value="Thioredoxin_4"/>
    <property type="match status" value="1"/>
</dbReference>
<dbReference type="HOGENOM" id="CLU_000288_47_3_11"/>
<dbReference type="Proteomes" id="UP000001219">
    <property type="component" value="Chromosome"/>
</dbReference>
<dbReference type="InterPro" id="IPR036249">
    <property type="entry name" value="Thioredoxin-like_sf"/>
</dbReference>
<dbReference type="AlphaFoldDB" id="D0L5J2"/>
<sequence length="244" mass="25070">MVVVAAVSVGVWALVRNSDSDSTSRGDGAAASASATSPAATSPSASSPSGTPAAVRPSVATGYAFRVSTAPRGSQPPAVVTVFEDLQCPFCKQFEAQFGAALRGMQANPRVAVDYRIISFLDRASENEYSSRAANASACVAESTATGGDWSKWLAFHTLLFDRQPAEGGAGHDDNALNAFAVQAGATDVSACISERRYAAWIAEATQAGLREIEGTPTVKINGTDHELSTPDALIAAVNQAAGS</sequence>
<proteinExistence type="predicted"/>
<dbReference type="eggNOG" id="COG1651">
    <property type="taxonomic scope" value="Bacteria"/>
</dbReference>
<reference evidence="3 4" key="2">
    <citation type="journal article" date="2010" name="Stand. Genomic Sci.">
        <title>Complete genome sequence of Gordonia bronchialis type strain (3410).</title>
        <authorList>
            <person name="Ivanova N."/>
            <person name="Sikorski J."/>
            <person name="Jando M."/>
            <person name="Lapidus A."/>
            <person name="Nolan M."/>
            <person name="Lucas S."/>
            <person name="Del Rio T.G."/>
            <person name="Tice H."/>
            <person name="Copeland A."/>
            <person name="Cheng J.F."/>
            <person name="Chen F."/>
            <person name="Bruce D."/>
            <person name="Goodwin L."/>
            <person name="Pitluck S."/>
            <person name="Mavromatis K."/>
            <person name="Ovchinnikova G."/>
            <person name="Pati A."/>
            <person name="Chen A."/>
            <person name="Palaniappan K."/>
            <person name="Land M."/>
            <person name="Hauser L."/>
            <person name="Chang Y.J."/>
            <person name="Jeffries C.D."/>
            <person name="Chain P."/>
            <person name="Saunders E."/>
            <person name="Han C."/>
            <person name="Detter J.C."/>
            <person name="Brettin T."/>
            <person name="Rohde M."/>
            <person name="Goker M."/>
            <person name="Bristow J."/>
            <person name="Eisen J.A."/>
            <person name="Markowitz V."/>
            <person name="Hugenholtz P."/>
            <person name="Klenk H.P."/>
            <person name="Kyrpides N.C."/>
        </authorList>
    </citation>
    <scope>NUCLEOTIDE SEQUENCE [LARGE SCALE GENOMIC DNA]</scope>
    <source>
        <strain evidence="4">ATCC 25592 / DSM 43247 / BCRC 13721 / JCM 3198 / KCTC 3076 / NBRC 16047 / NCTC 10667</strain>
    </source>
</reference>